<dbReference type="RefSeq" id="WP_380563756.1">
    <property type="nucleotide sequence ID" value="NZ_JBHYPX010000015.1"/>
</dbReference>
<keyword evidence="4" id="KW-1185">Reference proteome</keyword>
<organism evidence="3 4">
    <name type="scientific">Kitasatospora phosalacinea</name>
    <dbReference type="NCBI Taxonomy" id="2065"/>
    <lineage>
        <taxon>Bacteria</taxon>
        <taxon>Bacillati</taxon>
        <taxon>Actinomycetota</taxon>
        <taxon>Actinomycetes</taxon>
        <taxon>Kitasatosporales</taxon>
        <taxon>Streptomycetaceae</taxon>
        <taxon>Kitasatospora</taxon>
    </lineage>
</organism>
<dbReference type="EMBL" id="JBHYPX010000015">
    <property type="protein sequence ID" value="MFE1352309.1"/>
    <property type="molecule type" value="Genomic_DNA"/>
</dbReference>
<dbReference type="Gene3D" id="3.40.50.300">
    <property type="entry name" value="P-loop containing nucleotide triphosphate hydrolases"/>
    <property type="match status" value="2"/>
</dbReference>
<dbReference type="InterPro" id="IPR003959">
    <property type="entry name" value="ATPase_AAA_core"/>
</dbReference>
<dbReference type="InterPro" id="IPR051396">
    <property type="entry name" value="Bact_Antivir_Def_Nuclease"/>
</dbReference>
<dbReference type="InterPro" id="IPR027417">
    <property type="entry name" value="P-loop_NTPase"/>
</dbReference>
<sequence>MCGPGRGHKPLRGGGPVYVSRIRVSGVKCFTGAREVDLTIPPEPGWTVFAGPNGSGKTTLLRVLAMALGALPTGPAARWGADGWARADPAPRWRVGDPQGPRRAHHPLPALGRRTPLDADLAAELLPPGWRVSDPERQYVARAGLELPLDELGDGTAELVRLASQLAAAPATPGPVLLDDVDRHLHPAWQQRIGPWLTERFPHAQFLVATHSPYVCQAADPGALVRLPGPDEDRAPYRLDEELRQRVLYGSGEDTALSELFALPSAYSPAAEAERRMLVRLERKMYAGQATDAELAEYRELGARLNSSLTARVDEVTARLLGRDG</sequence>
<proteinExistence type="predicted"/>
<feature type="region of interest" description="Disordered" evidence="1">
    <location>
        <begin position="92"/>
        <end position="112"/>
    </location>
</feature>
<dbReference type="PANTHER" id="PTHR43581:SF2">
    <property type="entry name" value="EXCINUCLEASE ATPASE SUBUNIT"/>
    <property type="match status" value="1"/>
</dbReference>
<dbReference type="Pfam" id="PF13304">
    <property type="entry name" value="AAA_21"/>
    <property type="match status" value="1"/>
</dbReference>
<protein>
    <submittedName>
        <fullName evidence="3">AAA family ATPase</fullName>
    </submittedName>
</protein>
<dbReference type="SUPFAM" id="SSF52540">
    <property type="entry name" value="P-loop containing nucleoside triphosphate hydrolases"/>
    <property type="match status" value="1"/>
</dbReference>
<dbReference type="Pfam" id="PF13476">
    <property type="entry name" value="AAA_23"/>
    <property type="match status" value="1"/>
</dbReference>
<dbReference type="InterPro" id="IPR038729">
    <property type="entry name" value="Rad50/SbcC_AAA"/>
</dbReference>
<evidence type="ECO:0000313" key="4">
    <source>
        <dbReference type="Proteomes" id="UP001599542"/>
    </source>
</evidence>
<gene>
    <name evidence="3" type="ORF">ACFW6T_10000</name>
</gene>
<feature type="domain" description="AAA+ ATPase" evidence="2">
    <location>
        <begin position="43"/>
        <end position="248"/>
    </location>
</feature>
<name>A0ABW6GIA7_9ACTN</name>
<evidence type="ECO:0000259" key="2">
    <source>
        <dbReference type="SMART" id="SM00382"/>
    </source>
</evidence>
<evidence type="ECO:0000256" key="1">
    <source>
        <dbReference type="SAM" id="MobiDB-lite"/>
    </source>
</evidence>
<dbReference type="SMART" id="SM00382">
    <property type="entry name" value="AAA"/>
    <property type="match status" value="1"/>
</dbReference>
<evidence type="ECO:0000313" key="3">
    <source>
        <dbReference type="EMBL" id="MFE1352309.1"/>
    </source>
</evidence>
<dbReference type="Proteomes" id="UP001599542">
    <property type="component" value="Unassembled WGS sequence"/>
</dbReference>
<dbReference type="PANTHER" id="PTHR43581">
    <property type="entry name" value="ATP/GTP PHOSPHATASE"/>
    <property type="match status" value="1"/>
</dbReference>
<dbReference type="InterPro" id="IPR003593">
    <property type="entry name" value="AAA+_ATPase"/>
</dbReference>
<accession>A0ABW6GIA7</accession>
<reference evidence="3 4" key="1">
    <citation type="submission" date="2024-09" db="EMBL/GenBank/DDBJ databases">
        <title>The Natural Products Discovery Center: Release of the First 8490 Sequenced Strains for Exploring Actinobacteria Biosynthetic Diversity.</title>
        <authorList>
            <person name="Kalkreuter E."/>
            <person name="Kautsar S.A."/>
            <person name="Yang D."/>
            <person name="Bader C.D."/>
            <person name="Teijaro C.N."/>
            <person name="Fluegel L."/>
            <person name="Davis C.M."/>
            <person name="Simpson J.R."/>
            <person name="Lauterbach L."/>
            <person name="Steele A.D."/>
            <person name="Gui C."/>
            <person name="Meng S."/>
            <person name="Li G."/>
            <person name="Viehrig K."/>
            <person name="Ye F."/>
            <person name="Su P."/>
            <person name="Kiefer A.F."/>
            <person name="Nichols A."/>
            <person name="Cepeda A.J."/>
            <person name="Yan W."/>
            <person name="Fan B."/>
            <person name="Jiang Y."/>
            <person name="Adhikari A."/>
            <person name="Zheng C.-J."/>
            <person name="Schuster L."/>
            <person name="Cowan T.M."/>
            <person name="Smanski M.J."/>
            <person name="Chevrette M.G."/>
            <person name="De Carvalho L.P.S."/>
            <person name="Shen B."/>
        </authorList>
    </citation>
    <scope>NUCLEOTIDE SEQUENCE [LARGE SCALE GENOMIC DNA]</scope>
    <source>
        <strain evidence="3 4">NPDC058753</strain>
    </source>
</reference>
<comment type="caution">
    <text evidence="3">The sequence shown here is derived from an EMBL/GenBank/DDBJ whole genome shotgun (WGS) entry which is preliminary data.</text>
</comment>